<dbReference type="GeneID" id="67015352"/>
<dbReference type="EMBL" id="CAJRGZ010000017">
    <property type="protein sequence ID" value="CAG5155639.1"/>
    <property type="molecule type" value="Genomic_DNA"/>
</dbReference>
<dbReference type="Proteomes" id="UP000676310">
    <property type="component" value="Unassembled WGS sequence"/>
</dbReference>
<feature type="compositionally biased region" description="Pro residues" evidence="12">
    <location>
        <begin position="122"/>
        <end position="131"/>
    </location>
</feature>
<keyword evidence="15" id="KW-1185">Reference proteome</keyword>
<organism evidence="14 15">
    <name type="scientific">Alternaria atra</name>
    <dbReference type="NCBI Taxonomy" id="119953"/>
    <lineage>
        <taxon>Eukaryota</taxon>
        <taxon>Fungi</taxon>
        <taxon>Dikarya</taxon>
        <taxon>Ascomycota</taxon>
        <taxon>Pezizomycotina</taxon>
        <taxon>Dothideomycetes</taxon>
        <taxon>Pleosporomycetidae</taxon>
        <taxon>Pleosporales</taxon>
        <taxon>Pleosporineae</taxon>
        <taxon>Pleosporaceae</taxon>
        <taxon>Alternaria</taxon>
        <taxon>Alternaria sect. Ulocladioides</taxon>
    </lineage>
</organism>
<dbReference type="GO" id="GO:0016740">
    <property type="term" value="F:transferase activity"/>
    <property type="evidence" value="ECO:0007669"/>
    <property type="project" value="UniProtKB-KW"/>
</dbReference>
<feature type="compositionally biased region" description="Low complexity" evidence="12">
    <location>
        <begin position="152"/>
        <end position="161"/>
    </location>
</feature>
<dbReference type="RefSeq" id="XP_043167303.1">
    <property type="nucleotide sequence ID" value="XM_043311368.1"/>
</dbReference>
<proteinExistence type="predicted"/>
<dbReference type="SUPFAM" id="SSF56752">
    <property type="entry name" value="D-aminoacid aminotransferase-like PLP-dependent enzymes"/>
    <property type="match status" value="1"/>
</dbReference>
<dbReference type="Pfam" id="PF13639">
    <property type="entry name" value="zf-RING_2"/>
    <property type="match status" value="1"/>
</dbReference>
<evidence type="ECO:0000256" key="9">
    <source>
        <dbReference type="ARBA" id="ARBA00022989"/>
    </source>
</evidence>
<dbReference type="PANTHER" id="PTHR45768:SF18">
    <property type="entry name" value="RING-H2 FINGER PROTEIN ATL47-RELATED"/>
    <property type="match status" value="1"/>
</dbReference>
<dbReference type="InterPro" id="IPR043131">
    <property type="entry name" value="BCAT-like_N"/>
</dbReference>
<feature type="compositionally biased region" description="Basic and acidic residues" evidence="12">
    <location>
        <begin position="447"/>
        <end position="496"/>
    </location>
</feature>
<keyword evidence="10" id="KW-0472">Membrane</keyword>
<feature type="domain" description="RING-type" evidence="13">
    <location>
        <begin position="340"/>
        <end position="387"/>
    </location>
</feature>
<evidence type="ECO:0000256" key="6">
    <source>
        <dbReference type="ARBA" id="ARBA00022771"/>
    </source>
</evidence>
<name>A0A8J2I2V5_9PLEO</name>
<gene>
    <name evidence="14" type="ORF">ALTATR162_LOCUS3760</name>
</gene>
<keyword evidence="4" id="KW-0812">Transmembrane</keyword>
<evidence type="ECO:0000256" key="5">
    <source>
        <dbReference type="ARBA" id="ARBA00022723"/>
    </source>
</evidence>
<dbReference type="InterPro" id="IPR013083">
    <property type="entry name" value="Znf_RING/FYVE/PHD"/>
</dbReference>
<dbReference type="Gene3D" id="3.30.40.10">
    <property type="entry name" value="Zinc/RING finger domain, C3HC4 (zinc finger)"/>
    <property type="match status" value="1"/>
</dbReference>
<evidence type="ECO:0000256" key="7">
    <source>
        <dbReference type="ARBA" id="ARBA00022786"/>
    </source>
</evidence>
<sequence>MASENEFQLFTSLRYDPLLLKSGENSREILNFVAPSPFYMLAYHRDRMVEAAQHFDFFEVEKQLKDGKALHEELLRRVQEEIKNTGKDEAMKLRLLYDKAANLTVEFTPVPAVPLSTLYPPSLDPPKPPTQQHPANTFTPSPLTGGALTLGPSDSLPAATSTPPPPPEWKIKLDTEPTPSSPFTLLKTTKREMYDQSRERALPENPAGPAYREVMLYNEVNELTEGTLTSLYLFRGGRWVTPPVGVPSGEFTNYQAVHSEPGDEYGREAQTCLAIPKLLYTCILANTPNVVSKILIGKRTFAQLCKMASLYSTRETFSNIALYTTTTQTCTSKNDPSPSCPICSEICTSSFIGSTHHALQMPSCSHIFGASCIETWFDTAGTCPLCRKDFFPMKPIEVSTEIQELPGLFLSMFALLSEVKKRYPQGRKAVAGVENMIADLGEMVVRDTEERKERRSDREEAERKAKRALEHSQREIENSAREAVERERQRRLREVEDGLETEEAPPPNYVSTTSSAEITVSERVSLGPNFVVSSSPTLPLVRQRTATFLAHDSGPDLGSSGRVVPGAVAHTRLQNAERLAEQAEAFGLLEAAEDTRRRRATVSNTLRLLREKRAAQVEDIVRRIGVLPSRAEAYAELDEEKMWFNRGLVWWQRRL</sequence>
<evidence type="ECO:0000259" key="13">
    <source>
        <dbReference type="PROSITE" id="PS50089"/>
    </source>
</evidence>
<evidence type="ECO:0000256" key="11">
    <source>
        <dbReference type="PROSITE-ProRule" id="PRU00175"/>
    </source>
</evidence>
<dbReference type="SUPFAM" id="SSF57850">
    <property type="entry name" value="RING/U-box"/>
    <property type="match status" value="1"/>
</dbReference>
<dbReference type="PROSITE" id="PS50089">
    <property type="entry name" value="ZF_RING_2"/>
    <property type="match status" value="1"/>
</dbReference>
<evidence type="ECO:0000256" key="10">
    <source>
        <dbReference type="ARBA" id="ARBA00023136"/>
    </source>
</evidence>
<accession>A0A8J2I2V5</accession>
<dbReference type="OrthoDB" id="5288718at2759"/>
<feature type="region of interest" description="Disordered" evidence="12">
    <location>
        <begin position="118"/>
        <end position="184"/>
    </location>
</feature>
<keyword evidence="9" id="KW-1133">Transmembrane helix</keyword>
<dbReference type="InterPro" id="IPR043132">
    <property type="entry name" value="BCAT-like_C"/>
</dbReference>
<feature type="region of interest" description="Disordered" evidence="12">
    <location>
        <begin position="447"/>
        <end position="514"/>
    </location>
</feature>
<evidence type="ECO:0000256" key="8">
    <source>
        <dbReference type="ARBA" id="ARBA00022833"/>
    </source>
</evidence>
<comment type="pathway">
    <text evidence="2">Protein modification; protein ubiquitination.</text>
</comment>
<keyword evidence="8" id="KW-0862">Zinc</keyword>
<dbReference type="GO" id="GO:0016020">
    <property type="term" value="C:membrane"/>
    <property type="evidence" value="ECO:0007669"/>
    <property type="project" value="UniProtKB-SubCell"/>
</dbReference>
<protein>
    <recommendedName>
        <fullName evidence="13">RING-type domain-containing protein</fullName>
    </recommendedName>
</protein>
<evidence type="ECO:0000256" key="4">
    <source>
        <dbReference type="ARBA" id="ARBA00022692"/>
    </source>
</evidence>
<dbReference type="Gene3D" id="3.30.470.10">
    <property type="match status" value="1"/>
</dbReference>
<dbReference type="InterPro" id="IPR036038">
    <property type="entry name" value="Aminotransferase-like"/>
</dbReference>
<comment type="caution">
    <text evidence="14">The sequence shown here is derived from an EMBL/GenBank/DDBJ whole genome shotgun (WGS) entry which is preliminary data.</text>
</comment>
<evidence type="ECO:0000256" key="3">
    <source>
        <dbReference type="ARBA" id="ARBA00022679"/>
    </source>
</evidence>
<dbReference type="PANTHER" id="PTHR45768">
    <property type="entry name" value="E3 UBIQUITIN-PROTEIN LIGASE RNF13-LIKE"/>
    <property type="match status" value="1"/>
</dbReference>
<dbReference type="Gene3D" id="3.20.10.10">
    <property type="entry name" value="D-amino Acid Aminotransferase, subunit A, domain 2"/>
    <property type="match status" value="1"/>
</dbReference>
<keyword evidence="7" id="KW-0833">Ubl conjugation pathway</keyword>
<feature type="compositionally biased region" description="Polar residues" evidence="12">
    <location>
        <begin position="132"/>
        <end position="142"/>
    </location>
</feature>
<keyword evidence="3" id="KW-0808">Transferase</keyword>
<evidence type="ECO:0000256" key="1">
    <source>
        <dbReference type="ARBA" id="ARBA00004167"/>
    </source>
</evidence>
<evidence type="ECO:0000313" key="14">
    <source>
        <dbReference type="EMBL" id="CAG5155639.1"/>
    </source>
</evidence>
<dbReference type="AlphaFoldDB" id="A0A8J2I2V5"/>
<evidence type="ECO:0000313" key="15">
    <source>
        <dbReference type="Proteomes" id="UP000676310"/>
    </source>
</evidence>
<evidence type="ECO:0000256" key="12">
    <source>
        <dbReference type="SAM" id="MobiDB-lite"/>
    </source>
</evidence>
<keyword evidence="6 11" id="KW-0863">Zinc-finger</keyword>
<reference evidence="14" key="1">
    <citation type="submission" date="2021-05" db="EMBL/GenBank/DDBJ databases">
        <authorList>
            <person name="Stam R."/>
        </authorList>
    </citation>
    <scope>NUCLEOTIDE SEQUENCE</scope>
    <source>
        <strain evidence="14">CS162</strain>
    </source>
</reference>
<comment type="subcellular location">
    <subcellularLocation>
        <location evidence="1">Membrane</location>
        <topology evidence="1">Single-pass membrane protein</topology>
    </subcellularLocation>
</comment>
<dbReference type="GO" id="GO:0008270">
    <property type="term" value="F:zinc ion binding"/>
    <property type="evidence" value="ECO:0007669"/>
    <property type="project" value="UniProtKB-KW"/>
</dbReference>
<dbReference type="InterPro" id="IPR001841">
    <property type="entry name" value="Znf_RING"/>
</dbReference>
<evidence type="ECO:0000256" key="2">
    <source>
        <dbReference type="ARBA" id="ARBA00004906"/>
    </source>
</evidence>
<keyword evidence="5" id="KW-0479">Metal-binding</keyword>